<organism evidence="2 3">
    <name type="scientific">Urbifossiella limnaea</name>
    <dbReference type="NCBI Taxonomy" id="2528023"/>
    <lineage>
        <taxon>Bacteria</taxon>
        <taxon>Pseudomonadati</taxon>
        <taxon>Planctomycetota</taxon>
        <taxon>Planctomycetia</taxon>
        <taxon>Gemmatales</taxon>
        <taxon>Gemmataceae</taxon>
        <taxon>Urbifossiella</taxon>
    </lineage>
</organism>
<evidence type="ECO:0000313" key="2">
    <source>
        <dbReference type="EMBL" id="QDU19181.1"/>
    </source>
</evidence>
<proteinExistence type="predicted"/>
<gene>
    <name evidence="2" type="ORF">ETAA1_10850</name>
</gene>
<evidence type="ECO:0000256" key="1">
    <source>
        <dbReference type="SAM" id="SignalP"/>
    </source>
</evidence>
<protein>
    <submittedName>
        <fullName evidence="2">LTXXQ motif protein</fullName>
    </submittedName>
</protein>
<accession>A0A517XNU6</accession>
<feature type="chain" id="PRO_5021832316" evidence="1">
    <location>
        <begin position="20"/>
        <end position="769"/>
    </location>
</feature>
<dbReference type="KEGG" id="uli:ETAA1_10850"/>
<dbReference type="EMBL" id="CP036273">
    <property type="protein sequence ID" value="QDU19181.1"/>
    <property type="molecule type" value="Genomic_DNA"/>
</dbReference>
<name>A0A517XNU6_9BACT</name>
<reference evidence="2 3" key="1">
    <citation type="submission" date="2019-02" db="EMBL/GenBank/DDBJ databases">
        <title>Deep-cultivation of Planctomycetes and their phenomic and genomic characterization uncovers novel biology.</title>
        <authorList>
            <person name="Wiegand S."/>
            <person name="Jogler M."/>
            <person name="Boedeker C."/>
            <person name="Pinto D."/>
            <person name="Vollmers J."/>
            <person name="Rivas-Marin E."/>
            <person name="Kohn T."/>
            <person name="Peeters S.H."/>
            <person name="Heuer A."/>
            <person name="Rast P."/>
            <person name="Oberbeckmann S."/>
            <person name="Bunk B."/>
            <person name="Jeske O."/>
            <person name="Meyerdierks A."/>
            <person name="Storesund J.E."/>
            <person name="Kallscheuer N."/>
            <person name="Luecker S."/>
            <person name="Lage O.M."/>
            <person name="Pohl T."/>
            <person name="Merkel B.J."/>
            <person name="Hornburger P."/>
            <person name="Mueller R.-W."/>
            <person name="Bruemmer F."/>
            <person name="Labrenz M."/>
            <person name="Spormann A.M."/>
            <person name="Op den Camp H."/>
            <person name="Overmann J."/>
            <person name="Amann R."/>
            <person name="Jetten M.S.M."/>
            <person name="Mascher T."/>
            <person name="Medema M.H."/>
            <person name="Devos D.P."/>
            <person name="Kaster A.-K."/>
            <person name="Ovreas L."/>
            <person name="Rohde M."/>
            <person name="Galperin M.Y."/>
            <person name="Jogler C."/>
        </authorList>
    </citation>
    <scope>NUCLEOTIDE SEQUENCE [LARGE SCALE GENOMIC DNA]</scope>
    <source>
        <strain evidence="2 3">ETA_A1</strain>
    </source>
</reference>
<feature type="signal peptide" evidence="1">
    <location>
        <begin position="1"/>
        <end position="19"/>
    </location>
</feature>
<dbReference type="RefSeq" id="WP_145234990.1">
    <property type="nucleotide sequence ID" value="NZ_CP036273.1"/>
</dbReference>
<dbReference type="AlphaFoldDB" id="A0A517XNU6"/>
<keyword evidence="1" id="KW-0732">Signal</keyword>
<sequence length="769" mass="81409" precursor="true">MTRTTAAVVVALVAAAAVAQTRRPAPPAGAPVVSRLAAHLGDKALVDELKLSDEQVKALRNAAAKSPGGESAIAAKVKEVLSAEQYARAVQLMAQDALRTGRGAVVTPSALVTVPAATLRRYPELVEAANLTREQKRRAAGGPAQPNPNFGGPQPAEMSYGGLPGGAHILLTPEQTAALTRFVGPLRTAPFGVAPGPTDATVTAMRPTFAGNGPPWQRVMTAVNNRGELKLNEKQVTTLNDLSNRARGVVRFNADGSAPNPPPQPLSPADTEKELAKALNPEQMTRLKQIERWQQLPPGGDATAKFDLPGVTTEVGLDSRQKTDLKAVSAAHRARAAAALKAAKSAADLKVELAAARADTDVAVDKLLSDAQRSKLGELFGADYRGGPARNDNDIFRRIRSASYGMYQFELMIVNRFGGTAEDLRLSEEQKAAFTAAERDYYQQQRNGGVDYEAPEAELAKKMGEQSKAMQKVFDDVFTADQKKRFRELCIQARQALNAQQLGTGGMYPATGVPGVADELKLTAEQRKRIRETGDEDAVLTAEQQSQLKRMTGVPIAGGFNFGGGGRSRPTPPSARLLLLHAGAAHADLGLNAEQAFLIAETIEEHAAELRPPTTGRTGELGGYVEPPQPEAVEDTVKACEKAVNTVLTAAQRDRLGQLVLQVAAHGSLTTTFARPEVAAKLALTVEQKATLAEIAADFRARVAQVNGLPGTAGWMELRQKAIADARTSARERMTAVLTATQARAWRALTGPECPAVAAAASGDAAGDP</sequence>
<dbReference type="Proteomes" id="UP000319576">
    <property type="component" value="Chromosome"/>
</dbReference>
<evidence type="ECO:0000313" key="3">
    <source>
        <dbReference type="Proteomes" id="UP000319576"/>
    </source>
</evidence>
<keyword evidence="3" id="KW-1185">Reference proteome</keyword>